<protein>
    <submittedName>
        <fullName evidence="2">Uncharacterized protein</fullName>
    </submittedName>
</protein>
<proteinExistence type="predicted"/>
<comment type="caution">
    <text evidence="2">The sequence shown here is derived from an EMBL/GenBank/DDBJ whole genome shotgun (WGS) entry which is preliminary data.</text>
</comment>
<evidence type="ECO:0000313" key="3">
    <source>
        <dbReference type="Proteomes" id="UP000266841"/>
    </source>
</evidence>
<dbReference type="Proteomes" id="UP000266841">
    <property type="component" value="Unassembled WGS sequence"/>
</dbReference>
<name>K0TIP6_THAOC</name>
<feature type="compositionally biased region" description="Acidic residues" evidence="1">
    <location>
        <begin position="48"/>
        <end position="60"/>
    </location>
</feature>
<reference evidence="2 3" key="1">
    <citation type="journal article" date="2012" name="Genome Biol.">
        <title>Genome and low-iron response of an oceanic diatom adapted to chronic iron limitation.</title>
        <authorList>
            <person name="Lommer M."/>
            <person name="Specht M."/>
            <person name="Roy A.S."/>
            <person name="Kraemer L."/>
            <person name="Andreson R."/>
            <person name="Gutowska M.A."/>
            <person name="Wolf J."/>
            <person name="Bergner S.V."/>
            <person name="Schilhabel M.B."/>
            <person name="Klostermeier U.C."/>
            <person name="Beiko R.G."/>
            <person name="Rosenstiel P."/>
            <person name="Hippler M."/>
            <person name="Laroche J."/>
        </authorList>
    </citation>
    <scope>NUCLEOTIDE SEQUENCE [LARGE SCALE GENOMIC DNA]</scope>
    <source>
        <strain evidence="2 3">CCMP1005</strain>
    </source>
</reference>
<organism evidence="2 3">
    <name type="scientific">Thalassiosira oceanica</name>
    <name type="common">Marine diatom</name>
    <dbReference type="NCBI Taxonomy" id="159749"/>
    <lineage>
        <taxon>Eukaryota</taxon>
        <taxon>Sar</taxon>
        <taxon>Stramenopiles</taxon>
        <taxon>Ochrophyta</taxon>
        <taxon>Bacillariophyta</taxon>
        <taxon>Coscinodiscophyceae</taxon>
        <taxon>Thalassiosirophycidae</taxon>
        <taxon>Thalassiosirales</taxon>
        <taxon>Thalassiosiraceae</taxon>
        <taxon>Thalassiosira</taxon>
    </lineage>
</organism>
<feature type="region of interest" description="Disordered" evidence="1">
    <location>
        <begin position="1"/>
        <end position="60"/>
    </location>
</feature>
<dbReference type="EMBL" id="AGNL01008550">
    <property type="protein sequence ID" value="EJK70432.1"/>
    <property type="molecule type" value="Genomic_DNA"/>
</dbReference>
<evidence type="ECO:0000256" key="1">
    <source>
        <dbReference type="SAM" id="MobiDB-lite"/>
    </source>
</evidence>
<accession>K0TIP6</accession>
<evidence type="ECO:0000313" key="2">
    <source>
        <dbReference type="EMBL" id="EJK70432.1"/>
    </source>
</evidence>
<gene>
    <name evidence="2" type="ORF">THAOC_08211</name>
</gene>
<keyword evidence="3" id="KW-1185">Reference proteome</keyword>
<dbReference type="AlphaFoldDB" id="K0TIP6"/>
<sequence>MAAMDSSADGYQAPSDPRLSGGRHLIFSEDDMASDGSDWADPGSTSSSEEDSISSDNYDMEIDTPRAILKEKVKVVYIPPLRSDPSNMSVKELESLIERHRKTKSVREFLCGIDADSDLYEG</sequence>
<feature type="non-terminal residue" evidence="2">
    <location>
        <position position="122"/>
    </location>
</feature>